<dbReference type="EMBL" id="CP028137">
    <property type="protein sequence ID" value="AZZ52757.1"/>
    <property type="molecule type" value="Genomic_DNA"/>
</dbReference>
<dbReference type="Proteomes" id="UP000285317">
    <property type="component" value="Chromosome"/>
</dbReference>
<proteinExistence type="inferred from homology"/>
<gene>
    <name evidence="6" type="ORF">C1I64_12360</name>
</gene>
<dbReference type="InterPro" id="IPR017508">
    <property type="entry name" value="HipA_N1"/>
</dbReference>
<keyword evidence="3 6" id="KW-0418">Kinase</keyword>
<evidence type="ECO:0000313" key="6">
    <source>
        <dbReference type="EMBL" id="AZZ52757.1"/>
    </source>
</evidence>
<feature type="domain" description="HipA N-terminal subdomain 1" evidence="5">
    <location>
        <begin position="22"/>
        <end position="116"/>
    </location>
</feature>
<dbReference type="AlphaFoldDB" id="A0A3Q9UZA1"/>
<evidence type="ECO:0000256" key="2">
    <source>
        <dbReference type="ARBA" id="ARBA00022679"/>
    </source>
</evidence>
<organism evidence="6 7">
    <name type="scientific">Rathayibacter festucae DSM 15932</name>
    <dbReference type="NCBI Taxonomy" id="1328866"/>
    <lineage>
        <taxon>Bacteria</taxon>
        <taxon>Bacillati</taxon>
        <taxon>Actinomycetota</taxon>
        <taxon>Actinomycetes</taxon>
        <taxon>Micrococcales</taxon>
        <taxon>Microbacteriaceae</taxon>
        <taxon>Rathayibacter</taxon>
    </lineage>
</organism>
<dbReference type="KEGG" id="rfs:C1I64_12360"/>
<evidence type="ECO:0000259" key="4">
    <source>
        <dbReference type="Pfam" id="PF07804"/>
    </source>
</evidence>
<dbReference type="InterPro" id="IPR012893">
    <property type="entry name" value="HipA-like_C"/>
</dbReference>
<dbReference type="PANTHER" id="PTHR37419">
    <property type="entry name" value="SERINE/THREONINE-PROTEIN KINASE TOXIN HIPA"/>
    <property type="match status" value="1"/>
</dbReference>
<sequence length="404" mass="43812">MTTSDRAYVWTWLPGAEVPVVAGLVEADGTATRFAYARSYLERPGAIALAPELPLTRGAQPPRDGLVIAGALRDGAPDGWGRGVIRYGLGLGEDDDLGEIDYLLRSGSDRFGALDFQESPTDYVSRSDSATLEELRRAAEALEAGVRLTPELEAALEHGTSIGGARPKATLIGEDGRRFLAKFASSTDRLFSYVRAEATMLALAARAGIDVPKWEVVTAGGKDVLLLERFDRGPEGTRRHVISGLTLAGESEMTARYVSYPAILDVLRQYGDATAGEELFRRIAFTMAISNSDDHARNHAAFWDGASLRLTPAFDLTPGPRSGESASQAMAFGRRGERRSSLPLLIQQSGTYGLRTKEGRRITEDVVAAVHDGWHDAVTEAGLSARDRDRLWGRQILNPALHYD</sequence>
<dbReference type="InterPro" id="IPR052028">
    <property type="entry name" value="HipA_Ser/Thr_kinase"/>
</dbReference>
<accession>A0A3Q9UZA1</accession>
<name>A0A3Q9UZA1_9MICO</name>
<dbReference type="RefSeq" id="WP_127887404.1">
    <property type="nucleotide sequence ID" value="NZ_CP028137.1"/>
</dbReference>
<evidence type="ECO:0000256" key="1">
    <source>
        <dbReference type="ARBA" id="ARBA00010164"/>
    </source>
</evidence>
<keyword evidence="2" id="KW-0808">Transferase</keyword>
<evidence type="ECO:0000256" key="3">
    <source>
        <dbReference type="ARBA" id="ARBA00022777"/>
    </source>
</evidence>
<reference evidence="6 7" key="1">
    <citation type="submission" date="2018-03" db="EMBL/GenBank/DDBJ databases">
        <title>Bacteriophage NCPPB3778 and a type I-E CRISPR drive the evolution of the US Biological Select Agent, Rathayibacter toxicus.</title>
        <authorList>
            <person name="Davis E.W.II."/>
            <person name="Tabima J.F."/>
            <person name="Weisberg A.J."/>
            <person name="Dantas Lopes L."/>
            <person name="Wiseman M.S."/>
            <person name="Wiseman M.S."/>
            <person name="Pupko T."/>
            <person name="Belcher M.S."/>
            <person name="Sechler A.J."/>
            <person name="Tancos M.A."/>
            <person name="Schroeder B.K."/>
            <person name="Murray T.D."/>
            <person name="Luster D.G."/>
            <person name="Schneider W.L."/>
            <person name="Rogers E."/>
            <person name="Andreote F.D."/>
            <person name="Grunwald N.J."/>
            <person name="Putnam M.L."/>
            <person name="Chang J.H."/>
        </authorList>
    </citation>
    <scope>NUCLEOTIDE SEQUENCE [LARGE SCALE GENOMIC DNA]</scope>
    <source>
        <strain evidence="6 7">DSM 15932</strain>
    </source>
</reference>
<dbReference type="GO" id="GO:0005829">
    <property type="term" value="C:cytosol"/>
    <property type="evidence" value="ECO:0007669"/>
    <property type="project" value="TreeGrafter"/>
</dbReference>
<dbReference type="GO" id="GO:0004674">
    <property type="term" value="F:protein serine/threonine kinase activity"/>
    <property type="evidence" value="ECO:0007669"/>
    <property type="project" value="TreeGrafter"/>
</dbReference>
<dbReference type="Pfam" id="PF13657">
    <property type="entry name" value="Couple_hipA"/>
    <property type="match status" value="1"/>
</dbReference>
<protein>
    <submittedName>
        <fullName evidence="6">Phosphatidylinositol kinase</fullName>
    </submittedName>
</protein>
<evidence type="ECO:0000313" key="7">
    <source>
        <dbReference type="Proteomes" id="UP000285317"/>
    </source>
</evidence>
<feature type="domain" description="HipA-like C-terminal" evidence="4">
    <location>
        <begin position="160"/>
        <end position="374"/>
    </location>
</feature>
<comment type="similarity">
    <text evidence="1">Belongs to the HipA Ser/Thr kinase family.</text>
</comment>
<evidence type="ECO:0000259" key="5">
    <source>
        <dbReference type="Pfam" id="PF13657"/>
    </source>
</evidence>
<dbReference type="PANTHER" id="PTHR37419:SF8">
    <property type="entry name" value="TOXIN YJJJ"/>
    <property type="match status" value="1"/>
</dbReference>
<dbReference type="Pfam" id="PF07804">
    <property type="entry name" value="HipA_C"/>
    <property type="match status" value="1"/>
</dbReference>